<protein>
    <recommendedName>
        <fullName evidence="1">mitogen-activated protein kinase</fullName>
        <ecNumber evidence="1">2.7.11.24</ecNumber>
    </recommendedName>
</protein>
<dbReference type="Pfam" id="PF00069">
    <property type="entry name" value="Pkinase"/>
    <property type="match status" value="1"/>
</dbReference>
<feature type="region of interest" description="Disordered" evidence="9">
    <location>
        <begin position="459"/>
        <end position="485"/>
    </location>
</feature>
<evidence type="ECO:0000256" key="8">
    <source>
        <dbReference type="ARBA" id="ARBA00048312"/>
    </source>
</evidence>
<gene>
    <name evidence="11" type="ORF">PPRIM_AZ9-3.1.T1450116</name>
</gene>
<accession>A0A8S1Q6Q3</accession>
<name>A0A8S1Q6Q3_PARPR</name>
<evidence type="ECO:0000256" key="7">
    <source>
        <dbReference type="ARBA" id="ARBA00047592"/>
    </source>
</evidence>
<dbReference type="Proteomes" id="UP000688137">
    <property type="component" value="Unassembled WGS sequence"/>
</dbReference>
<dbReference type="FunFam" id="1.10.510.10:FF:000238">
    <property type="entry name" value="Mitogen-activated protein kinase"/>
    <property type="match status" value="1"/>
</dbReference>
<keyword evidence="4" id="KW-0547">Nucleotide-binding</keyword>
<evidence type="ECO:0000256" key="2">
    <source>
        <dbReference type="ARBA" id="ARBA00022527"/>
    </source>
</evidence>
<dbReference type="CDD" id="cd07852">
    <property type="entry name" value="STKc_MAPK15-like"/>
    <property type="match status" value="1"/>
</dbReference>
<dbReference type="GO" id="GO:0004707">
    <property type="term" value="F:MAP kinase activity"/>
    <property type="evidence" value="ECO:0007669"/>
    <property type="project" value="UniProtKB-EC"/>
</dbReference>
<reference evidence="11" key="1">
    <citation type="submission" date="2021-01" db="EMBL/GenBank/DDBJ databases">
        <authorList>
            <consortium name="Genoscope - CEA"/>
            <person name="William W."/>
        </authorList>
    </citation>
    <scope>NUCLEOTIDE SEQUENCE</scope>
</reference>
<keyword evidence="6" id="KW-0067">ATP-binding</keyword>
<dbReference type="InterPro" id="IPR003527">
    <property type="entry name" value="MAP_kinase_CS"/>
</dbReference>
<evidence type="ECO:0000256" key="9">
    <source>
        <dbReference type="SAM" id="MobiDB-lite"/>
    </source>
</evidence>
<evidence type="ECO:0000256" key="4">
    <source>
        <dbReference type="ARBA" id="ARBA00022741"/>
    </source>
</evidence>
<dbReference type="FunFam" id="3.30.200.20:FF:000166">
    <property type="entry name" value="Mitogen-activated protein kinase"/>
    <property type="match status" value="1"/>
</dbReference>
<evidence type="ECO:0000313" key="12">
    <source>
        <dbReference type="Proteomes" id="UP000688137"/>
    </source>
</evidence>
<dbReference type="PROSITE" id="PS00108">
    <property type="entry name" value="PROTEIN_KINASE_ST"/>
    <property type="match status" value="1"/>
</dbReference>
<dbReference type="InterPro" id="IPR050117">
    <property type="entry name" value="MAPK"/>
</dbReference>
<keyword evidence="5" id="KW-0418">Kinase</keyword>
<feature type="region of interest" description="Disordered" evidence="9">
    <location>
        <begin position="375"/>
        <end position="434"/>
    </location>
</feature>
<dbReference type="PROSITE" id="PS01351">
    <property type="entry name" value="MAPK"/>
    <property type="match status" value="1"/>
</dbReference>
<dbReference type="PROSITE" id="PS50011">
    <property type="entry name" value="PROTEIN_KINASE_DOM"/>
    <property type="match status" value="1"/>
</dbReference>
<dbReference type="SMART" id="SM00220">
    <property type="entry name" value="S_TKc"/>
    <property type="match status" value="1"/>
</dbReference>
<evidence type="ECO:0000313" key="11">
    <source>
        <dbReference type="EMBL" id="CAD8110844.1"/>
    </source>
</evidence>
<feature type="domain" description="Protein kinase" evidence="10">
    <location>
        <begin position="25"/>
        <end position="314"/>
    </location>
</feature>
<sequence length="550" mass="63304">MQPQSKQSQKEDEHCQVEDHILRKFELLELKGKGAYGVVWKAVDRKTKQVVALKKIFDAFHNATDSQRTFREVIFLEQLVNHENIIKLNSVIKAENNKDLYMVFEFMETDLHKVIRANILERIHKKYIIYQILKGLKYLHSGELIHRDLKPSNLLINSECKVKVADFGLARSVAKPDDNSQPILTEYVATRWYRAPEILLGSQNYSKAVDMWSLGCILGEMIIGKAVFPGTSTINQIERIIELIGKPRQDELDALQAPLAEQVISSIANQKKKSIKQLFSQGQDDDAIDFIRKTLIYNPYKRLTVEQALNHPYVKEFKGTEDEISRDSAIEALMDDNHKYTVKDYRDALYSHITQKKKLEHQIVIRNLKNVPVNISSEKSTSPTKKDSSIKKSKDSEPSNTDISDNKQYESQHINRTIHHKTPSYTQQIRKNTSSQEHIYHSEPQNQFNYQSPNMMMQKKQSQSIFPNVDSGSPLKQIPRKQSMQNIQNSVSTVLQNTISQNLQNQSSFQVSQHQLSRKGSQGSIQKSSSTKMIATNYNSIFQQLSKIRK</sequence>
<dbReference type="InterPro" id="IPR000719">
    <property type="entry name" value="Prot_kinase_dom"/>
</dbReference>
<keyword evidence="12" id="KW-1185">Reference proteome</keyword>
<evidence type="ECO:0000259" key="10">
    <source>
        <dbReference type="PROSITE" id="PS50011"/>
    </source>
</evidence>
<dbReference type="EC" id="2.7.11.24" evidence="1"/>
<dbReference type="EMBL" id="CAJJDM010000149">
    <property type="protein sequence ID" value="CAD8110844.1"/>
    <property type="molecule type" value="Genomic_DNA"/>
</dbReference>
<evidence type="ECO:0000256" key="3">
    <source>
        <dbReference type="ARBA" id="ARBA00022679"/>
    </source>
</evidence>
<dbReference type="PANTHER" id="PTHR24055">
    <property type="entry name" value="MITOGEN-ACTIVATED PROTEIN KINASE"/>
    <property type="match status" value="1"/>
</dbReference>
<keyword evidence="2" id="KW-0723">Serine/threonine-protein kinase</keyword>
<evidence type="ECO:0000256" key="1">
    <source>
        <dbReference type="ARBA" id="ARBA00012411"/>
    </source>
</evidence>
<evidence type="ECO:0000256" key="5">
    <source>
        <dbReference type="ARBA" id="ARBA00022777"/>
    </source>
</evidence>
<feature type="compositionally biased region" description="Polar residues" evidence="9">
    <location>
        <begin position="423"/>
        <end position="434"/>
    </location>
</feature>
<dbReference type="OMA" id="LYAHINQ"/>
<comment type="catalytic activity">
    <reaction evidence="8">
        <text>L-seryl-[protein] + ATP = O-phospho-L-seryl-[protein] + ADP + H(+)</text>
        <dbReference type="Rhea" id="RHEA:17989"/>
        <dbReference type="Rhea" id="RHEA-COMP:9863"/>
        <dbReference type="Rhea" id="RHEA-COMP:11604"/>
        <dbReference type="ChEBI" id="CHEBI:15378"/>
        <dbReference type="ChEBI" id="CHEBI:29999"/>
        <dbReference type="ChEBI" id="CHEBI:30616"/>
        <dbReference type="ChEBI" id="CHEBI:83421"/>
        <dbReference type="ChEBI" id="CHEBI:456216"/>
        <dbReference type="EC" id="2.7.11.24"/>
    </reaction>
</comment>
<keyword evidence="3" id="KW-0808">Transferase</keyword>
<comment type="catalytic activity">
    <reaction evidence="7">
        <text>L-threonyl-[protein] + ATP = O-phospho-L-threonyl-[protein] + ADP + H(+)</text>
        <dbReference type="Rhea" id="RHEA:46608"/>
        <dbReference type="Rhea" id="RHEA-COMP:11060"/>
        <dbReference type="Rhea" id="RHEA-COMP:11605"/>
        <dbReference type="ChEBI" id="CHEBI:15378"/>
        <dbReference type="ChEBI" id="CHEBI:30013"/>
        <dbReference type="ChEBI" id="CHEBI:30616"/>
        <dbReference type="ChEBI" id="CHEBI:61977"/>
        <dbReference type="ChEBI" id="CHEBI:456216"/>
        <dbReference type="EC" id="2.7.11.24"/>
    </reaction>
</comment>
<proteinExistence type="predicted"/>
<comment type="caution">
    <text evidence="11">The sequence shown here is derived from an EMBL/GenBank/DDBJ whole genome shotgun (WGS) entry which is preliminary data.</text>
</comment>
<feature type="compositionally biased region" description="Basic and acidic residues" evidence="9">
    <location>
        <begin position="384"/>
        <end position="397"/>
    </location>
</feature>
<organism evidence="11 12">
    <name type="scientific">Paramecium primaurelia</name>
    <dbReference type="NCBI Taxonomy" id="5886"/>
    <lineage>
        <taxon>Eukaryota</taxon>
        <taxon>Sar</taxon>
        <taxon>Alveolata</taxon>
        <taxon>Ciliophora</taxon>
        <taxon>Intramacronucleata</taxon>
        <taxon>Oligohymenophorea</taxon>
        <taxon>Peniculida</taxon>
        <taxon>Parameciidae</taxon>
        <taxon>Paramecium</taxon>
    </lineage>
</organism>
<dbReference type="GO" id="GO:0005524">
    <property type="term" value="F:ATP binding"/>
    <property type="evidence" value="ECO:0007669"/>
    <property type="project" value="UniProtKB-KW"/>
</dbReference>
<dbReference type="AlphaFoldDB" id="A0A8S1Q6Q3"/>
<dbReference type="InterPro" id="IPR008271">
    <property type="entry name" value="Ser/Thr_kinase_AS"/>
</dbReference>
<evidence type="ECO:0000256" key="6">
    <source>
        <dbReference type="ARBA" id="ARBA00022840"/>
    </source>
</evidence>